<dbReference type="Proteomes" id="UP000526125">
    <property type="component" value="Unassembled WGS sequence"/>
</dbReference>
<sequence length="114" mass="13537">MKKVQDTELLILKVNPVKWEEKFKVKQMIGMCFSKVNGCYRAYPVYSDTDQSHLVDRYTEMDLIFALSIVREENQFDSIHDYINVNNRAKVAEWINLIEEDIRYANLYEAVSTY</sequence>
<comment type="caution">
    <text evidence="1">The sequence shown here is derived from an EMBL/GenBank/DDBJ whole genome shotgun (WGS) entry which is preliminary data.</text>
</comment>
<name>A0A7Y6EUK1_9BACL</name>
<keyword evidence="2" id="KW-1185">Reference proteome</keyword>
<dbReference type="EMBL" id="JABMCB010000176">
    <property type="protein sequence ID" value="NUU75731.1"/>
    <property type="molecule type" value="Genomic_DNA"/>
</dbReference>
<dbReference type="AlphaFoldDB" id="A0A7Y6EUK1"/>
<evidence type="ECO:0000313" key="2">
    <source>
        <dbReference type="Proteomes" id="UP000526125"/>
    </source>
</evidence>
<dbReference type="RefSeq" id="WP_175395503.1">
    <property type="nucleotide sequence ID" value="NZ_JABMCB010000176.1"/>
</dbReference>
<organism evidence="1 2">
    <name type="scientific">Paenibacillus xylanilyticus</name>
    <dbReference type="NCBI Taxonomy" id="248903"/>
    <lineage>
        <taxon>Bacteria</taxon>
        <taxon>Bacillati</taxon>
        <taxon>Bacillota</taxon>
        <taxon>Bacilli</taxon>
        <taxon>Bacillales</taxon>
        <taxon>Paenibacillaceae</taxon>
        <taxon>Paenibacillus</taxon>
    </lineage>
</organism>
<reference evidence="1 2" key="1">
    <citation type="submission" date="2020-05" db="EMBL/GenBank/DDBJ databases">
        <title>Genome Sequencing of Type Strains.</title>
        <authorList>
            <person name="Lemaire J.F."/>
            <person name="Inderbitzin P."/>
            <person name="Gregorio O.A."/>
            <person name="Collins S.B."/>
            <person name="Wespe N."/>
            <person name="Knight-Connoni V."/>
        </authorList>
    </citation>
    <scope>NUCLEOTIDE SEQUENCE [LARGE SCALE GENOMIC DNA]</scope>
    <source>
        <strain evidence="1 2">LMG 21957</strain>
    </source>
</reference>
<proteinExistence type="predicted"/>
<accession>A0A7Y6EUK1</accession>
<gene>
    <name evidence="1" type="ORF">HP552_10875</name>
</gene>
<protein>
    <submittedName>
        <fullName evidence="1">Uncharacterized protein</fullName>
    </submittedName>
</protein>
<evidence type="ECO:0000313" key="1">
    <source>
        <dbReference type="EMBL" id="NUU75731.1"/>
    </source>
</evidence>